<name>A0A0G0CT73_9BACT</name>
<protein>
    <recommendedName>
        <fullName evidence="1">DUF6922 domain-containing protein</fullName>
    </recommendedName>
</protein>
<feature type="domain" description="DUF6922" evidence="1">
    <location>
        <begin position="14"/>
        <end position="57"/>
    </location>
</feature>
<dbReference type="Pfam" id="PF21956">
    <property type="entry name" value="DUF6922"/>
    <property type="match status" value="1"/>
</dbReference>
<sequence>MSIPKFLQTYLASYDLSKMDIQRDKDIIITEILNKGDGKALDWLVKSYKRNEIKEIVSKPVRGSWMRSVLDYWIKVFDLDIPKLVYNKSIINLNPY</sequence>
<reference evidence="2 3" key="1">
    <citation type="journal article" date="2015" name="Nature">
        <title>rRNA introns, odd ribosomes, and small enigmatic genomes across a large radiation of phyla.</title>
        <authorList>
            <person name="Brown C.T."/>
            <person name="Hug L.A."/>
            <person name="Thomas B.C."/>
            <person name="Sharon I."/>
            <person name="Castelle C.J."/>
            <person name="Singh A."/>
            <person name="Wilkins M.J."/>
            <person name="Williams K.H."/>
            <person name="Banfield J.F."/>
        </authorList>
    </citation>
    <scope>NUCLEOTIDE SEQUENCE [LARGE SCALE GENOMIC DNA]</scope>
</reference>
<proteinExistence type="predicted"/>
<evidence type="ECO:0000313" key="2">
    <source>
        <dbReference type="EMBL" id="KKP46512.1"/>
    </source>
</evidence>
<dbReference type="AlphaFoldDB" id="A0A0G0CT73"/>
<organism evidence="2 3">
    <name type="scientific">Candidatus Woesebacteria bacterium GW2011_GWA2_33_28</name>
    <dbReference type="NCBI Taxonomy" id="1618561"/>
    <lineage>
        <taxon>Bacteria</taxon>
        <taxon>Candidatus Woeseibacteriota</taxon>
    </lineage>
</organism>
<dbReference type="InterPro" id="IPR053830">
    <property type="entry name" value="DUF6922"/>
</dbReference>
<dbReference type="EMBL" id="LBOZ01000010">
    <property type="protein sequence ID" value="KKP46512.1"/>
    <property type="molecule type" value="Genomic_DNA"/>
</dbReference>
<comment type="caution">
    <text evidence="2">The sequence shown here is derived from an EMBL/GenBank/DDBJ whole genome shotgun (WGS) entry which is preliminary data.</text>
</comment>
<dbReference type="Proteomes" id="UP000033995">
    <property type="component" value="Unassembled WGS sequence"/>
</dbReference>
<evidence type="ECO:0000259" key="1">
    <source>
        <dbReference type="Pfam" id="PF21956"/>
    </source>
</evidence>
<accession>A0A0G0CT73</accession>
<gene>
    <name evidence="2" type="ORF">UR38_C0010G0023</name>
</gene>
<evidence type="ECO:0000313" key="3">
    <source>
        <dbReference type="Proteomes" id="UP000033995"/>
    </source>
</evidence>